<accession>A0ABN4LRW1</accession>
<keyword evidence="2" id="KW-1185">Reference proteome</keyword>
<protein>
    <submittedName>
        <fullName evidence="1">Uncharacterized protein</fullName>
    </submittedName>
</protein>
<dbReference type="Proteomes" id="UP000056750">
    <property type="component" value="Plasmid pASTE61-200"/>
</dbReference>
<evidence type="ECO:0000313" key="1">
    <source>
        <dbReference type="EMBL" id="AMJ76789.1"/>
    </source>
</evidence>
<reference evidence="1 2" key="1">
    <citation type="submission" date="2015-12" db="EMBL/GenBank/DDBJ databases">
        <title>Intraspecies pangenome expansion in the marine bacterium Alteromonas.</title>
        <authorList>
            <person name="Lopez-Perez M."/>
            <person name="Rodriguez-Valera F."/>
        </authorList>
    </citation>
    <scope>NUCLEOTIDE SEQUENCE [LARGE SCALE GENOMIC DNA]</scope>
    <source>
        <strain evidence="1 2">LMG 21861</strain>
        <plasmid evidence="1 2">pASTE61-200</plasmid>
    </source>
</reference>
<gene>
    <name evidence="1" type="ORF">AVL57_01200</name>
</gene>
<name>A0ABN4LRW1_9ALTE</name>
<dbReference type="EMBL" id="CP013927">
    <property type="protein sequence ID" value="AMJ76789.1"/>
    <property type="molecule type" value="Genomic_DNA"/>
</dbReference>
<sequence length="126" mass="14835">MLETKYHVAKNETVVKKISDMPKKYDHFELLQFLEELKLPTFTVTEITNQLMLRKHLKFEHKKNARQFVYRRLKDLCVTGEIKRMSSPKDKAITYSLNESTQLAKTTDVHSSLSVKKTSADHLRMH</sequence>
<keyword evidence="1" id="KW-0436">Ligase</keyword>
<keyword evidence="1" id="KW-0614">Plasmid</keyword>
<evidence type="ECO:0000313" key="2">
    <source>
        <dbReference type="Proteomes" id="UP000056750"/>
    </source>
</evidence>
<proteinExistence type="predicted"/>
<geneLocation type="plasmid" evidence="1 2">
    <name>pASTE61-200</name>
</geneLocation>
<geneLocation type="plasmid" evidence="1">
    <name>pSkuCCBAU71714b</name>
</geneLocation>
<dbReference type="GO" id="GO:0016874">
    <property type="term" value="F:ligase activity"/>
    <property type="evidence" value="ECO:0007669"/>
    <property type="project" value="UniProtKB-KW"/>
</dbReference>
<organism evidence="1 2">
    <name type="scientific">Alteromonas stellipolaris</name>
    <dbReference type="NCBI Taxonomy" id="233316"/>
    <lineage>
        <taxon>Bacteria</taxon>
        <taxon>Pseudomonadati</taxon>
        <taxon>Pseudomonadota</taxon>
        <taxon>Gammaproteobacteria</taxon>
        <taxon>Alteromonadales</taxon>
        <taxon>Alteromonadaceae</taxon>
        <taxon>Alteromonas/Salinimonas group</taxon>
        <taxon>Alteromonas</taxon>
    </lineage>
</organism>